<accession>A0A1I4NV25</accession>
<sequence>MNTLDEALPQTENQPIARICGQPLLEIPRDLYIPPEALEVFLETFEGPLDLLLYLIRKHNLDILDIPMAQLTQQYMTYVEMMRADQFELAAEYLLMTALLIEIKSRTLLPRPVTEEEVETDPRAELVRRLLEYEQMKKAALRLDVLPQAQRDFALVEVWIDHIAAQPLPQVNIDDLRLAWLALIERAKVNRHHQIGHEAISVRACMSQILRQLQSGKAVRFDELFSPTVSVTEVVAYFLALLELAKEMLVTIDQPDNFAVIYVKSAQPTAAV</sequence>
<dbReference type="GO" id="GO:0051301">
    <property type="term" value="P:cell division"/>
    <property type="evidence" value="ECO:0007669"/>
    <property type="project" value="UniProtKB-KW"/>
</dbReference>
<dbReference type="GO" id="GO:0005737">
    <property type="term" value="C:cytoplasm"/>
    <property type="evidence" value="ECO:0007669"/>
    <property type="project" value="UniProtKB-SubCell"/>
</dbReference>
<dbReference type="AlphaFoldDB" id="A0A1I4NV25"/>
<comment type="subcellular location">
    <subcellularLocation>
        <location evidence="2">Cytoplasm</location>
    </subcellularLocation>
    <text evidence="2">Associated with two foci at the outer edges of the nucleoid region in young cells, and at four foci within both cell halves in older cells.</text>
</comment>
<dbReference type="EMBL" id="CAJNAP010000052">
    <property type="protein sequence ID" value="CAE6516396.1"/>
    <property type="molecule type" value="Genomic_DNA"/>
</dbReference>
<dbReference type="InterPro" id="IPR003768">
    <property type="entry name" value="ScpA"/>
</dbReference>
<protein>
    <recommendedName>
        <fullName evidence="1 2">Segregation and condensation protein A</fullName>
    </recommendedName>
</protein>
<dbReference type="Pfam" id="PF02616">
    <property type="entry name" value="SMC_ScpA"/>
    <property type="match status" value="1"/>
</dbReference>
<keyword evidence="2" id="KW-0159">Chromosome partition</keyword>
<dbReference type="InterPro" id="IPR023093">
    <property type="entry name" value="ScpA-like_C"/>
</dbReference>
<dbReference type="GO" id="GO:0006260">
    <property type="term" value="P:DNA replication"/>
    <property type="evidence" value="ECO:0007669"/>
    <property type="project" value="UniProtKB-UniRule"/>
</dbReference>
<dbReference type="Proteomes" id="UP000601736">
    <property type="component" value="Unassembled WGS sequence"/>
</dbReference>
<dbReference type="RefSeq" id="WP_090667548.1">
    <property type="nucleotide sequence ID" value="NZ_CAJNAP010000052.1"/>
</dbReference>
<dbReference type="STRING" id="52442.SAMN05421880_10917"/>
<keyword evidence="2" id="KW-0963">Cytoplasm</keyword>
<comment type="subunit">
    <text evidence="2">Component of a cohesin-like complex composed of ScpA, ScpB and the Smc homodimer, in which ScpA and ScpB bind to the head domain of Smc. The presence of the three proteins is required for the association of the complex with DNA.</text>
</comment>
<dbReference type="EMBL" id="FOUF01000009">
    <property type="protein sequence ID" value="SFM19170.1"/>
    <property type="molecule type" value="Genomic_DNA"/>
</dbReference>
<proteinExistence type="inferred from homology"/>
<evidence type="ECO:0000256" key="1">
    <source>
        <dbReference type="ARBA" id="ARBA00044777"/>
    </source>
</evidence>
<keyword evidence="2" id="KW-0132">Cell division</keyword>
<dbReference type="PANTHER" id="PTHR33969">
    <property type="entry name" value="SEGREGATION AND CONDENSATION PROTEIN A"/>
    <property type="match status" value="1"/>
</dbReference>
<evidence type="ECO:0000313" key="5">
    <source>
        <dbReference type="Proteomes" id="UP000199561"/>
    </source>
</evidence>
<dbReference type="GO" id="GO:0007059">
    <property type="term" value="P:chromosome segregation"/>
    <property type="evidence" value="ECO:0007669"/>
    <property type="project" value="UniProtKB-UniRule"/>
</dbReference>
<evidence type="ECO:0000313" key="4">
    <source>
        <dbReference type="EMBL" id="SFM19170.1"/>
    </source>
</evidence>
<comment type="function">
    <text evidence="2">Participates in chromosomal partition during cell division. May act via the formation of a condensin-like complex containing Smc and ScpB that pull DNA away from mid-cell into both cell halves.</text>
</comment>
<keyword evidence="2" id="KW-0131">Cell cycle</keyword>
<dbReference type="HAMAP" id="MF_01805">
    <property type="entry name" value="ScpA"/>
    <property type="match status" value="1"/>
</dbReference>
<dbReference type="PANTHER" id="PTHR33969:SF2">
    <property type="entry name" value="SEGREGATION AND CONDENSATION PROTEIN A"/>
    <property type="match status" value="1"/>
</dbReference>
<evidence type="ECO:0000313" key="3">
    <source>
        <dbReference type="EMBL" id="CAE6516396.1"/>
    </source>
</evidence>
<keyword evidence="5" id="KW-1185">Reference proteome</keyword>
<organism evidence="4 5">
    <name type="scientific">Nitrosomonas nitrosa</name>
    <dbReference type="NCBI Taxonomy" id="52442"/>
    <lineage>
        <taxon>Bacteria</taxon>
        <taxon>Pseudomonadati</taxon>
        <taxon>Pseudomonadota</taxon>
        <taxon>Betaproteobacteria</taxon>
        <taxon>Nitrosomonadales</taxon>
        <taxon>Nitrosomonadaceae</taxon>
        <taxon>Nitrosomonas</taxon>
    </lineage>
</organism>
<comment type="similarity">
    <text evidence="2">Belongs to the ScpA family.</text>
</comment>
<gene>
    <name evidence="2 3" type="primary">scpA</name>
    <name evidence="3" type="ORF">NMYAN_60065</name>
    <name evidence="4" type="ORF">SAMN05421880_10917</name>
</gene>
<reference evidence="3" key="2">
    <citation type="submission" date="2021-02" db="EMBL/GenBank/DDBJ databases">
        <authorList>
            <person name="Han P."/>
        </authorList>
    </citation>
    <scope>NUCLEOTIDE SEQUENCE</scope>
    <source>
        <strain evidence="3">Nitrosomonas nitrosa 18-3D</strain>
    </source>
</reference>
<reference evidence="4 5" key="1">
    <citation type="submission" date="2016-10" db="EMBL/GenBank/DDBJ databases">
        <authorList>
            <person name="de Groot N.N."/>
        </authorList>
    </citation>
    <scope>NUCLEOTIDE SEQUENCE [LARGE SCALE GENOMIC DNA]</scope>
    <source>
        <strain evidence="4 5">Nm146</strain>
    </source>
</reference>
<name>A0A1I4NV25_9PROT</name>
<dbReference type="Gene3D" id="6.10.250.2410">
    <property type="match status" value="1"/>
</dbReference>
<dbReference type="Gene3D" id="1.10.10.580">
    <property type="entry name" value="Structural maintenance of chromosome 1. Chain E"/>
    <property type="match status" value="1"/>
</dbReference>
<evidence type="ECO:0000256" key="2">
    <source>
        <dbReference type="HAMAP-Rule" id="MF_01805"/>
    </source>
</evidence>
<dbReference type="Proteomes" id="UP000199561">
    <property type="component" value="Unassembled WGS sequence"/>
</dbReference>